<feature type="transmembrane region" description="Helical" evidence="1">
    <location>
        <begin position="176"/>
        <end position="195"/>
    </location>
</feature>
<keyword evidence="1" id="KW-0472">Membrane</keyword>
<keyword evidence="3" id="KW-1185">Reference proteome</keyword>
<keyword evidence="1" id="KW-0812">Transmembrane</keyword>
<evidence type="ECO:0000313" key="2">
    <source>
        <dbReference type="EMBL" id="SFL25941.1"/>
    </source>
</evidence>
<dbReference type="OrthoDB" id="3432393at2"/>
<feature type="transmembrane region" description="Helical" evidence="1">
    <location>
        <begin position="25"/>
        <end position="45"/>
    </location>
</feature>
<organism evidence="2 3">
    <name type="scientific">Geodermatophilus ruber</name>
    <dbReference type="NCBI Taxonomy" id="504800"/>
    <lineage>
        <taxon>Bacteria</taxon>
        <taxon>Bacillati</taxon>
        <taxon>Actinomycetota</taxon>
        <taxon>Actinomycetes</taxon>
        <taxon>Geodermatophilales</taxon>
        <taxon>Geodermatophilaceae</taxon>
        <taxon>Geodermatophilus</taxon>
    </lineage>
</organism>
<evidence type="ECO:0000313" key="3">
    <source>
        <dbReference type="Proteomes" id="UP000199152"/>
    </source>
</evidence>
<reference evidence="3" key="1">
    <citation type="submission" date="2016-10" db="EMBL/GenBank/DDBJ databases">
        <authorList>
            <person name="Varghese N."/>
            <person name="Submissions S."/>
        </authorList>
    </citation>
    <scope>NUCLEOTIDE SEQUENCE [LARGE SCALE GENOMIC DNA]</scope>
    <source>
        <strain evidence="3">DSM 45317</strain>
    </source>
</reference>
<feature type="transmembrane region" description="Helical" evidence="1">
    <location>
        <begin position="222"/>
        <end position="244"/>
    </location>
</feature>
<feature type="transmembrane region" description="Helical" evidence="1">
    <location>
        <begin position="106"/>
        <end position="128"/>
    </location>
</feature>
<name>A0A1I4G9Y1_9ACTN</name>
<gene>
    <name evidence="2" type="ORF">SAMN04488085_108187</name>
</gene>
<proteinExistence type="predicted"/>
<dbReference type="STRING" id="504800.SAMN04488085_108187"/>
<feature type="transmembrane region" description="Helical" evidence="1">
    <location>
        <begin position="148"/>
        <end position="169"/>
    </location>
</feature>
<dbReference type="EMBL" id="FOSW01000008">
    <property type="protein sequence ID" value="SFL25941.1"/>
    <property type="molecule type" value="Genomic_DNA"/>
</dbReference>
<protein>
    <submittedName>
        <fullName evidence="2">ABC-2 family transporter protein</fullName>
    </submittedName>
</protein>
<evidence type="ECO:0000256" key="1">
    <source>
        <dbReference type="SAM" id="Phobius"/>
    </source>
</evidence>
<accession>A0A1I4G9Y1</accession>
<dbReference type="AlphaFoldDB" id="A0A1I4G9Y1"/>
<keyword evidence="1" id="KW-1133">Transmembrane helix</keyword>
<feature type="transmembrane region" description="Helical" evidence="1">
    <location>
        <begin position="65"/>
        <end position="94"/>
    </location>
</feature>
<dbReference type="InParanoid" id="A0A1I4G9Y1"/>
<dbReference type="RefSeq" id="WP_091325825.1">
    <property type="nucleotide sequence ID" value="NZ_FOSW01000008.1"/>
</dbReference>
<sequence>MSVAVPARALLRSEWTKLRSVRSTWWCTAVYLVTVGAFGWLAAATTPTAIRADVAVSVALTGFGFGQLVIVVLGVLAVSAEFGTGTALVSLTAVPRRTRLLMVKTAVVATWTALLTAALAAVCALAARTLTAVPGGFLLTGEGVLRPLGLQVAGAVLVAVLAVGLGAVLRSTAGGVGAGVALVFLLPPLLALSGSELAARASQALPALRVGEDPFLAVPTSWPVGLVVTGAWALGTWAMGAVLLERRDV</sequence>
<dbReference type="Pfam" id="PF12730">
    <property type="entry name" value="ABC2_membrane_4"/>
    <property type="match status" value="1"/>
</dbReference>
<dbReference type="Proteomes" id="UP000199152">
    <property type="component" value="Unassembled WGS sequence"/>
</dbReference>